<dbReference type="FunFam" id="3.90.1410.10:FF:000002">
    <property type="entry name" value="SET domain-containing protein 4 isoform X1"/>
    <property type="match status" value="1"/>
</dbReference>
<evidence type="ECO:0000256" key="1">
    <source>
        <dbReference type="ARBA" id="ARBA00022603"/>
    </source>
</evidence>
<dbReference type="InterPro" id="IPR001214">
    <property type="entry name" value="SET_dom"/>
</dbReference>
<keyword evidence="3" id="KW-0949">S-adenosyl-L-methionine</keyword>
<dbReference type="GO" id="GO:0032259">
    <property type="term" value="P:methylation"/>
    <property type="evidence" value="ECO:0007669"/>
    <property type="project" value="UniProtKB-KW"/>
</dbReference>
<feature type="compositionally biased region" description="Basic residues" evidence="4">
    <location>
        <begin position="1"/>
        <end position="14"/>
    </location>
</feature>
<feature type="region of interest" description="Disordered" evidence="4">
    <location>
        <begin position="1"/>
        <end position="25"/>
    </location>
</feature>
<gene>
    <name evidence="6" type="ORF">PECUL_23A006216</name>
</gene>
<accession>A0AAD1QXV5</accession>
<dbReference type="SUPFAM" id="SSF82199">
    <property type="entry name" value="SET domain"/>
    <property type="match status" value="1"/>
</dbReference>
<dbReference type="Proteomes" id="UP001295444">
    <property type="component" value="Chromosome 01"/>
</dbReference>
<evidence type="ECO:0000256" key="3">
    <source>
        <dbReference type="ARBA" id="ARBA00022691"/>
    </source>
</evidence>
<protein>
    <submittedName>
        <fullName evidence="6">SET domain-containing 4 isoform X1</fullName>
    </submittedName>
</protein>
<feature type="domain" description="SET" evidence="5">
    <location>
        <begin position="51"/>
        <end position="273"/>
    </location>
</feature>
<dbReference type="PIRSF" id="PIRSF027158">
    <property type="entry name" value="Lys_MTase_YDR198C_prd"/>
    <property type="match status" value="1"/>
</dbReference>
<dbReference type="InterPro" id="IPR036464">
    <property type="entry name" value="Rubisco_LSMT_subst-bd_sf"/>
</dbReference>
<dbReference type="InterPro" id="IPR015353">
    <property type="entry name" value="Rubisco_LSMT_subst-bd"/>
</dbReference>
<evidence type="ECO:0000313" key="6">
    <source>
        <dbReference type="EMBL" id="CAH2219191.1"/>
    </source>
</evidence>
<dbReference type="InterPro" id="IPR050600">
    <property type="entry name" value="SETD3_SETD6_MTase"/>
</dbReference>
<dbReference type="SUPFAM" id="SSF81822">
    <property type="entry name" value="RuBisCo LSMT C-terminal, substrate-binding domain"/>
    <property type="match status" value="1"/>
</dbReference>
<organism evidence="6 7">
    <name type="scientific">Pelobates cultripes</name>
    <name type="common">Western spadefoot toad</name>
    <dbReference type="NCBI Taxonomy" id="61616"/>
    <lineage>
        <taxon>Eukaryota</taxon>
        <taxon>Metazoa</taxon>
        <taxon>Chordata</taxon>
        <taxon>Craniata</taxon>
        <taxon>Vertebrata</taxon>
        <taxon>Euteleostomi</taxon>
        <taxon>Amphibia</taxon>
        <taxon>Batrachia</taxon>
        <taxon>Anura</taxon>
        <taxon>Pelobatoidea</taxon>
        <taxon>Pelobatidae</taxon>
        <taxon>Pelobates</taxon>
    </lineage>
</organism>
<evidence type="ECO:0000256" key="2">
    <source>
        <dbReference type="ARBA" id="ARBA00022679"/>
    </source>
</evidence>
<dbReference type="GO" id="GO:0016279">
    <property type="term" value="F:protein-lysine N-methyltransferase activity"/>
    <property type="evidence" value="ECO:0007669"/>
    <property type="project" value="InterPro"/>
</dbReference>
<dbReference type="InterPro" id="IPR016852">
    <property type="entry name" value="SET_MeTrfase"/>
</dbReference>
<dbReference type="Gene3D" id="3.90.1410.10">
    <property type="entry name" value="set domain protein methyltransferase, domain 1"/>
    <property type="match status" value="1"/>
</dbReference>
<dbReference type="PANTHER" id="PTHR13271:SF151">
    <property type="entry name" value="SET DOMAIN-CONTAINING PROTEIN 4"/>
    <property type="match status" value="1"/>
</dbReference>
<proteinExistence type="predicted"/>
<keyword evidence="7" id="KW-1185">Reference proteome</keyword>
<dbReference type="InterPro" id="IPR044429">
    <property type="entry name" value="SETD4_SET"/>
</dbReference>
<reference evidence="6" key="1">
    <citation type="submission" date="2022-03" db="EMBL/GenBank/DDBJ databases">
        <authorList>
            <person name="Alioto T."/>
            <person name="Alioto T."/>
            <person name="Gomez Garrido J."/>
        </authorList>
    </citation>
    <scope>NUCLEOTIDE SEQUENCE</scope>
</reference>
<dbReference type="InterPro" id="IPR046341">
    <property type="entry name" value="SET_dom_sf"/>
</dbReference>
<sequence>MRSKCGRTGRRRKNKAENGSNASGESRSHEYEYIQLCKWLKERGFQNNYLRPVEFTDTGRGLATTQSLQPGELIISLPEKCLITTDTVLHSYLQKYIKRWSPPVSPLLALCTFLVTERHAGHKSCWKPYLTLLPDSYSCPAYWEDDIVSFLPQPVKQKAMEQKTELHDFYMSSLPFFKSLQPLFGENIDNILTYEALRWAWCTVNTRTVYMKHEQKDCFSSDKDIYALAPYLDLLNHSPGVQVEAAFNLKNRSYEVRTTVSCRKYEQVFICYGPHDNQRLLLEYGFVALNNPHQSVYVTKEVLLRHVSCKDKQMEKKCSLLQENSFLENLTFGLDGPSWRLLTVAKLLCLGSEEFMCWKKVLLGNAISESNEHSGLELVRKICLHLLEDTSLILKEISSFTSKNILVKKHLALVEALRLDELKILQTSADILENMHRASRYGGPSTLGITTASAGNKGL</sequence>
<name>A0AAD1QXV5_PELCU</name>
<evidence type="ECO:0000256" key="4">
    <source>
        <dbReference type="SAM" id="MobiDB-lite"/>
    </source>
</evidence>
<dbReference type="EMBL" id="OW240912">
    <property type="protein sequence ID" value="CAH2219191.1"/>
    <property type="molecule type" value="Genomic_DNA"/>
</dbReference>
<dbReference type="Pfam" id="PF00856">
    <property type="entry name" value="SET"/>
    <property type="match status" value="1"/>
</dbReference>
<keyword evidence="2" id="KW-0808">Transferase</keyword>
<dbReference type="AlphaFoldDB" id="A0AAD1QXV5"/>
<feature type="non-terminal residue" evidence="6">
    <location>
        <position position="459"/>
    </location>
</feature>
<evidence type="ECO:0000313" key="7">
    <source>
        <dbReference type="Proteomes" id="UP001295444"/>
    </source>
</evidence>
<dbReference type="PANTHER" id="PTHR13271">
    <property type="entry name" value="UNCHARACTERIZED PUTATIVE METHYLTRANSFERASE"/>
    <property type="match status" value="1"/>
</dbReference>
<dbReference type="PROSITE" id="PS50280">
    <property type="entry name" value="SET"/>
    <property type="match status" value="1"/>
</dbReference>
<evidence type="ECO:0000259" key="5">
    <source>
        <dbReference type="PROSITE" id="PS50280"/>
    </source>
</evidence>
<dbReference type="Gene3D" id="3.90.1420.10">
    <property type="entry name" value="Rubisco LSMT, substrate-binding domain"/>
    <property type="match status" value="1"/>
</dbReference>
<dbReference type="Pfam" id="PF09273">
    <property type="entry name" value="Rubis-subs-bind"/>
    <property type="match status" value="1"/>
</dbReference>
<dbReference type="CDD" id="cd19177">
    <property type="entry name" value="SET_SETD4"/>
    <property type="match status" value="1"/>
</dbReference>
<keyword evidence="1" id="KW-0489">Methyltransferase</keyword>